<evidence type="ECO:0008006" key="3">
    <source>
        <dbReference type="Google" id="ProtNLM"/>
    </source>
</evidence>
<organism evidence="1 2">
    <name type="scientific">Chryseobacterium wanjuense</name>
    <dbReference type="NCBI Taxonomy" id="356305"/>
    <lineage>
        <taxon>Bacteria</taxon>
        <taxon>Pseudomonadati</taxon>
        <taxon>Bacteroidota</taxon>
        <taxon>Flavobacteriia</taxon>
        <taxon>Flavobacteriales</taxon>
        <taxon>Weeksellaceae</taxon>
        <taxon>Chryseobacterium group</taxon>
        <taxon>Chryseobacterium</taxon>
    </lineage>
</organism>
<protein>
    <recommendedName>
        <fullName evidence="3">DsrE/DsrF-like family protein</fullName>
    </recommendedName>
</protein>
<proteinExistence type="predicted"/>
<evidence type="ECO:0000313" key="1">
    <source>
        <dbReference type="EMBL" id="SEW05936.1"/>
    </source>
</evidence>
<sequence>MKIIHSLAGYIPTSLQCKLNFYTMKKTAIIILSDPKSGSEEALGRVFNALASAYEFKHAGEDVKIIFQGTGIRWPEQLEKADHPVHGLYNEVKDYVHGLSKGCVAVFGTEVSGYELLNENEVPGTPGLPSFINLRNDGYDILIF</sequence>
<gene>
    <name evidence="1" type="ORF">SAMN05421841_0837</name>
</gene>
<dbReference type="EMBL" id="FOIU01000001">
    <property type="protein sequence ID" value="SEW05936.1"/>
    <property type="molecule type" value="Genomic_DNA"/>
</dbReference>
<keyword evidence="2" id="KW-1185">Reference proteome</keyword>
<dbReference type="STRING" id="356305.SAMN05421841_0837"/>
<dbReference type="AlphaFoldDB" id="A0A1I0NW00"/>
<evidence type="ECO:0000313" key="2">
    <source>
        <dbReference type="Proteomes" id="UP000199469"/>
    </source>
</evidence>
<name>A0A1I0NW00_9FLAO</name>
<reference evidence="2" key="1">
    <citation type="submission" date="2016-10" db="EMBL/GenBank/DDBJ databases">
        <authorList>
            <person name="Varghese N."/>
            <person name="Submissions S."/>
        </authorList>
    </citation>
    <scope>NUCLEOTIDE SEQUENCE [LARGE SCALE GENOMIC DNA]</scope>
    <source>
        <strain evidence="2">DSM 17724</strain>
    </source>
</reference>
<accession>A0A1I0NW00</accession>
<dbReference type="Proteomes" id="UP000199469">
    <property type="component" value="Unassembled WGS sequence"/>
</dbReference>